<dbReference type="AlphaFoldDB" id="R7H444"/>
<gene>
    <name evidence="2" type="ORF">BN741_00038</name>
</gene>
<dbReference type="RefSeq" id="WP_022429367.1">
    <property type="nucleotide sequence ID" value="NZ_FR899108.1"/>
</dbReference>
<feature type="signal peptide" evidence="1">
    <location>
        <begin position="1"/>
        <end position="17"/>
    </location>
</feature>
<keyword evidence="1" id="KW-0732">Signal</keyword>
<dbReference type="STRING" id="1263103.BN741_00038"/>
<dbReference type="InterPro" id="IPR042278">
    <property type="entry name" value="Mfa-like_1_N"/>
</dbReference>
<dbReference type="PROSITE" id="PS51257">
    <property type="entry name" value="PROKAR_LIPOPROTEIN"/>
    <property type="match status" value="1"/>
</dbReference>
<dbReference type="CDD" id="cd13120">
    <property type="entry name" value="BF2867_like_N"/>
    <property type="match status" value="1"/>
</dbReference>
<dbReference type="Pfam" id="PF13149">
    <property type="entry name" value="Mfa_like_1"/>
    <property type="match status" value="1"/>
</dbReference>
<dbReference type="CDD" id="cd13121">
    <property type="entry name" value="BF2867_like_C"/>
    <property type="match status" value="1"/>
</dbReference>
<dbReference type="Gene3D" id="2.60.40.2630">
    <property type="match status" value="1"/>
</dbReference>
<dbReference type="Proteomes" id="UP000018072">
    <property type="component" value="Unassembled WGS sequence"/>
</dbReference>
<dbReference type="Gene3D" id="2.60.40.2620">
    <property type="entry name" value="Fimbrillin-like"/>
    <property type="match status" value="1"/>
</dbReference>
<sequence length="311" mass="33768">MKKFKIFYIAAVALLFAACTNEEDGIGNNGPVAATVQADIVKNATRATTGNTWSKNDAIGVNVTSTGYTIGDNVKYTTTGDGNFTSDNPIYFASATEEVQFCAYYPYQENVDGNGIVNNWNMAEVKEGEPCPADFLFARDATATKSSPQVQFTGDNQFKHCMSMIRLTFRAGEGINANNANLKNKLKLKGIYKTGSINTLTGEVTVSGDRGIYESDVDNKSLKNDVTCSCEFIVFPQSLDNNKMDIEFEVADNGTINTYTTSLPSSTNNEFKGGYLYTYTISIHNTGVVIDKAGITAWKPSDEGGLDAEQQ</sequence>
<evidence type="ECO:0000313" key="2">
    <source>
        <dbReference type="EMBL" id="CDE34449.1"/>
    </source>
</evidence>
<proteinExistence type="predicted"/>
<comment type="caution">
    <text evidence="2">The sequence shown here is derived from an EMBL/GenBank/DDBJ whole genome shotgun (WGS) entry which is preliminary data.</text>
</comment>
<dbReference type="InterPro" id="IPR025049">
    <property type="entry name" value="Mfa-like_1"/>
</dbReference>
<protein>
    <recommendedName>
        <fullName evidence="4">Fimbrillin family protein</fullName>
    </recommendedName>
</protein>
<accession>R7H444</accession>
<name>R7H444_9BACT</name>
<evidence type="ECO:0008006" key="4">
    <source>
        <dbReference type="Google" id="ProtNLM"/>
    </source>
</evidence>
<organism evidence="2 3">
    <name type="scientific">Leyella stercorea CAG:629</name>
    <dbReference type="NCBI Taxonomy" id="1263103"/>
    <lineage>
        <taxon>Bacteria</taxon>
        <taxon>Pseudomonadati</taxon>
        <taxon>Bacteroidota</taxon>
        <taxon>Bacteroidia</taxon>
        <taxon>Bacteroidales</taxon>
        <taxon>Prevotellaceae</taxon>
        <taxon>Leyella</taxon>
    </lineage>
</organism>
<feature type="chain" id="PRO_5004446450" description="Fimbrillin family protein" evidence="1">
    <location>
        <begin position="18"/>
        <end position="311"/>
    </location>
</feature>
<dbReference type="EMBL" id="CBIT010000239">
    <property type="protein sequence ID" value="CDE34449.1"/>
    <property type="molecule type" value="Genomic_DNA"/>
</dbReference>
<evidence type="ECO:0000313" key="3">
    <source>
        <dbReference type="Proteomes" id="UP000018072"/>
    </source>
</evidence>
<evidence type="ECO:0000256" key="1">
    <source>
        <dbReference type="SAM" id="SignalP"/>
    </source>
</evidence>
<reference evidence="2" key="1">
    <citation type="submission" date="2012-11" db="EMBL/GenBank/DDBJ databases">
        <title>Dependencies among metagenomic species, viruses, plasmids and units of genetic variation.</title>
        <authorList>
            <person name="Nielsen H.B."/>
            <person name="Almeida M."/>
            <person name="Juncker A.S."/>
            <person name="Rasmussen S."/>
            <person name="Li J."/>
            <person name="Sunagawa S."/>
            <person name="Plichta D."/>
            <person name="Gautier L."/>
            <person name="Le Chatelier E."/>
            <person name="Peletier E."/>
            <person name="Bonde I."/>
            <person name="Nielsen T."/>
            <person name="Manichanh C."/>
            <person name="Arumugam M."/>
            <person name="Batto J."/>
            <person name="Santos M.B.Q.D."/>
            <person name="Blom N."/>
            <person name="Borruel N."/>
            <person name="Burgdorf K.S."/>
            <person name="Boumezbeur F."/>
            <person name="Casellas F."/>
            <person name="Dore J."/>
            <person name="Guarner F."/>
            <person name="Hansen T."/>
            <person name="Hildebrand F."/>
            <person name="Kaas R.S."/>
            <person name="Kennedy S."/>
            <person name="Kristiansen K."/>
            <person name="Kultima J.R."/>
            <person name="Leonard P."/>
            <person name="Levenez F."/>
            <person name="Lund O."/>
            <person name="Moumen B."/>
            <person name="Le Paslier D."/>
            <person name="Pons N."/>
            <person name="Pedersen O."/>
            <person name="Prifti E."/>
            <person name="Qin J."/>
            <person name="Raes J."/>
            <person name="Tap J."/>
            <person name="Tims S."/>
            <person name="Ussery D.W."/>
            <person name="Yamada T."/>
            <person name="MetaHit consortium"/>
            <person name="Renault P."/>
            <person name="Sicheritz-Ponten T."/>
            <person name="Bork P."/>
            <person name="Wang J."/>
            <person name="Brunak S."/>
            <person name="Ehrlich S.D."/>
        </authorList>
    </citation>
    <scope>NUCLEOTIDE SEQUENCE [LARGE SCALE GENOMIC DNA]</scope>
</reference>